<dbReference type="SUPFAM" id="SSF55021">
    <property type="entry name" value="ACT-like"/>
    <property type="match status" value="2"/>
</dbReference>
<dbReference type="UniPathway" id="UPA00047">
    <property type="reaction ID" value="UER00055"/>
</dbReference>
<comment type="subunit">
    <text evidence="4 8">Dimer of large and small chains.</text>
</comment>
<comment type="similarity">
    <text evidence="3 8">Belongs to the acetolactate synthase small subunit family.</text>
</comment>
<dbReference type="HOGENOM" id="CLU_055003_1_3_7"/>
<dbReference type="GO" id="GO:0003984">
    <property type="term" value="F:acetolactate synthase activity"/>
    <property type="evidence" value="ECO:0007669"/>
    <property type="project" value="UniProtKB-UniRule"/>
</dbReference>
<dbReference type="GO" id="GO:0009099">
    <property type="term" value="P:L-valine biosynthetic process"/>
    <property type="evidence" value="ECO:0007669"/>
    <property type="project" value="UniProtKB-UniRule"/>
</dbReference>
<dbReference type="FunFam" id="3.30.70.1150:FF:000001">
    <property type="entry name" value="Acetolactate synthase small subunit"/>
    <property type="match status" value="1"/>
</dbReference>
<dbReference type="InterPro" id="IPR019455">
    <property type="entry name" value="Acetolactate_synth_ssu_C"/>
</dbReference>
<dbReference type="FunFam" id="3.30.70.260:FF:000001">
    <property type="entry name" value="Acetolactate synthase, small subunit"/>
    <property type="match status" value="1"/>
</dbReference>
<dbReference type="InterPro" id="IPR054480">
    <property type="entry name" value="AHAS_small-like_ACT"/>
</dbReference>
<evidence type="ECO:0000256" key="7">
    <source>
        <dbReference type="ARBA" id="ARBA00048670"/>
    </source>
</evidence>
<keyword evidence="8" id="KW-0808">Transferase</keyword>
<dbReference type="GO" id="GO:0009097">
    <property type="term" value="P:isoleucine biosynthetic process"/>
    <property type="evidence" value="ECO:0007669"/>
    <property type="project" value="UniProtKB-UniRule"/>
</dbReference>
<dbReference type="InterPro" id="IPR045865">
    <property type="entry name" value="ACT-like_dom_sf"/>
</dbReference>
<dbReference type="AlphaFoldDB" id="Q6AJI1"/>
<comment type="catalytic activity">
    <reaction evidence="7 8">
        <text>2 pyruvate + H(+) = (2S)-2-acetolactate + CO2</text>
        <dbReference type="Rhea" id="RHEA:25249"/>
        <dbReference type="ChEBI" id="CHEBI:15361"/>
        <dbReference type="ChEBI" id="CHEBI:15378"/>
        <dbReference type="ChEBI" id="CHEBI:16526"/>
        <dbReference type="ChEBI" id="CHEBI:58476"/>
        <dbReference type="EC" id="2.2.1.6"/>
    </reaction>
</comment>
<evidence type="ECO:0000256" key="1">
    <source>
        <dbReference type="ARBA" id="ARBA00004974"/>
    </source>
</evidence>
<evidence type="ECO:0000256" key="4">
    <source>
        <dbReference type="ARBA" id="ARBA00011744"/>
    </source>
</evidence>
<protein>
    <recommendedName>
        <fullName evidence="8">Acetolactate synthase small subunit</fullName>
        <shortName evidence="8">AHAS</shortName>
        <shortName evidence="8">ALS</shortName>
        <ecNumber evidence="8">2.2.1.6</ecNumber>
    </recommendedName>
    <alternativeName>
        <fullName evidence="8">Acetohydroxy-acid synthase small subunit</fullName>
    </alternativeName>
</protein>
<keyword evidence="11" id="KW-1185">Reference proteome</keyword>
<sequence length="162" mass="17915">MMKHTISVLLQNQPGVLSRVTGLFSGRGFNIESLCVAETLDPKISCLTVVSKGDAAIIEQITKQLHKLIDVIKVTDISEHEYVEREMVLIRVNAEVHTRAEVLRIVDIFRGKVVDVSAKSYAIEVTGNTSKIHAVTDLLRPLGIKEIVRTGTIAMARVNKNK</sequence>
<keyword evidence="6 8" id="KW-0100">Branched-chain amino acid biosynthesis</keyword>
<evidence type="ECO:0000256" key="6">
    <source>
        <dbReference type="ARBA" id="ARBA00023304"/>
    </source>
</evidence>
<dbReference type="GO" id="GO:0005829">
    <property type="term" value="C:cytosol"/>
    <property type="evidence" value="ECO:0007669"/>
    <property type="project" value="TreeGrafter"/>
</dbReference>
<dbReference type="Pfam" id="PF10369">
    <property type="entry name" value="ALS_ss_C"/>
    <property type="match status" value="1"/>
</dbReference>
<dbReference type="NCBIfam" id="NF008864">
    <property type="entry name" value="PRK11895.1"/>
    <property type="match status" value="1"/>
</dbReference>
<organism evidence="10 11">
    <name type="scientific">Desulfotalea psychrophila (strain LSv54 / DSM 12343)</name>
    <dbReference type="NCBI Taxonomy" id="177439"/>
    <lineage>
        <taxon>Bacteria</taxon>
        <taxon>Pseudomonadati</taxon>
        <taxon>Thermodesulfobacteriota</taxon>
        <taxon>Desulfobulbia</taxon>
        <taxon>Desulfobulbales</taxon>
        <taxon>Desulfocapsaceae</taxon>
        <taxon>Desulfotalea</taxon>
    </lineage>
</organism>
<evidence type="ECO:0000256" key="2">
    <source>
        <dbReference type="ARBA" id="ARBA00005025"/>
    </source>
</evidence>
<dbReference type="Gene3D" id="3.30.70.1150">
    <property type="entry name" value="ACT-like. Chain A, domain 2"/>
    <property type="match status" value="1"/>
</dbReference>
<dbReference type="EC" id="2.2.1.6" evidence="8"/>
<keyword evidence="5 8" id="KW-0028">Amino-acid biosynthesis</keyword>
<accession>Q6AJI1</accession>
<comment type="pathway">
    <text evidence="2 8">Amino-acid biosynthesis; L-valine biosynthesis; L-valine from pyruvate: step 1/4.</text>
</comment>
<dbReference type="EMBL" id="CR522870">
    <property type="protein sequence ID" value="CAG37499.1"/>
    <property type="molecule type" value="Genomic_DNA"/>
</dbReference>
<evidence type="ECO:0000256" key="3">
    <source>
        <dbReference type="ARBA" id="ARBA00006341"/>
    </source>
</evidence>
<dbReference type="eggNOG" id="COG0440">
    <property type="taxonomic scope" value="Bacteria"/>
</dbReference>
<dbReference type="GO" id="GO:1990610">
    <property type="term" value="F:acetolactate synthase regulator activity"/>
    <property type="evidence" value="ECO:0007669"/>
    <property type="project" value="UniProtKB-UniRule"/>
</dbReference>
<evidence type="ECO:0000256" key="8">
    <source>
        <dbReference type="RuleBase" id="RU368092"/>
    </source>
</evidence>
<evidence type="ECO:0000256" key="5">
    <source>
        <dbReference type="ARBA" id="ARBA00022605"/>
    </source>
</evidence>
<comment type="function">
    <text evidence="8">Catalyzes the conversion of 2 pyruvate molecules into acetolactate in the first common step of the biosynthetic pathway of the branched-amino acids such as leucine, isoleucine, and valine.</text>
</comment>
<evidence type="ECO:0000259" key="9">
    <source>
        <dbReference type="PROSITE" id="PS51671"/>
    </source>
</evidence>
<dbReference type="UniPathway" id="UPA00049">
    <property type="reaction ID" value="UER00059"/>
</dbReference>
<feature type="domain" description="ACT" evidence="9">
    <location>
        <begin position="5"/>
        <end position="79"/>
    </location>
</feature>
<dbReference type="InterPro" id="IPR039557">
    <property type="entry name" value="AHAS_ACT"/>
</dbReference>
<dbReference type="PANTHER" id="PTHR30239">
    <property type="entry name" value="ACETOLACTATE SYNTHASE SMALL SUBUNIT"/>
    <property type="match status" value="1"/>
</dbReference>
<dbReference type="KEGG" id="dps:DP2770"/>
<dbReference type="InterPro" id="IPR004789">
    <property type="entry name" value="Acetalactate_synth_ssu"/>
</dbReference>
<dbReference type="InterPro" id="IPR002912">
    <property type="entry name" value="ACT_dom"/>
</dbReference>
<dbReference type="Proteomes" id="UP000000602">
    <property type="component" value="Chromosome"/>
</dbReference>
<evidence type="ECO:0000313" key="10">
    <source>
        <dbReference type="EMBL" id="CAG37499.1"/>
    </source>
</evidence>
<comment type="pathway">
    <text evidence="1 8">Amino-acid biosynthesis; L-isoleucine biosynthesis; L-isoleucine from 2-oxobutanoate: step 1/4.</text>
</comment>
<dbReference type="InterPro" id="IPR027271">
    <property type="entry name" value="Acetolactate_synth/TF_NikR_C"/>
</dbReference>
<dbReference type="Pfam" id="PF22629">
    <property type="entry name" value="ACT_AHAS_ss"/>
    <property type="match status" value="1"/>
</dbReference>
<reference evidence="11" key="1">
    <citation type="journal article" date="2004" name="Environ. Microbiol.">
        <title>The genome of Desulfotalea psychrophila, a sulfate-reducing bacterium from permanently cold Arctic sediments.</title>
        <authorList>
            <person name="Rabus R."/>
            <person name="Ruepp A."/>
            <person name="Frickey T."/>
            <person name="Rattei T."/>
            <person name="Fartmann B."/>
            <person name="Stark M."/>
            <person name="Bauer M."/>
            <person name="Zibat A."/>
            <person name="Lombardot T."/>
            <person name="Becker I."/>
            <person name="Amann J."/>
            <person name="Gellner K."/>
            <person name="Teeling H."/>
            <person name="Leuschner W.D."/>
            <person name="Gloeckner F.-O."/>
            <person name="Lupas A.N."/>
            <person name="Amann R."/>
            <person name="Klenk H.-P."/>
        </authorList>
    </citation>
    <scope>NUCLEOTIDE SEQUENCE [LARGE SCALE GENOMIC DNA]</scope>
    <source>
        <strain evidence="11">DSM 12343 / LSv54</strain>
    </source>
</reference>
<dbReference type="PROSITE" id="PS51671">
    <property type="entry name" value="ACT"/>
    <property type="match status" value="1"/>
</dbReference>
<dbReference type="PANTHER" id="PTHR30239:SF0">
    <property type="entry name" value="ACETOLACTATE SYNTHASE SMALL SUBUNIT 1, CHLOROPLASTIC"/>
    <property type="match status" value="1"/>
</dbReference>
<dbReference type="Gene3D" id="3.30.70.260">
    <property type="match status" value="1"/>
</dbReference>
<proteinExistence type="inferred from homology"/>
<dbReference type="STRING" id="177439.DP2770"/>
<evidence type="ECO:0000313" key="11">
    <source>
        <dbReference type="Proteomes" id="UP000000602"/>
    </source>
</evidence>
<gene>
    <name evidence="10" type="ordered locus">DP2770</name>
</gene>
<dbReference type="NCBIfam" id="TIGR00119">
    <property type="entry name" value="acolac_sm"/>
    <property type="match status" value="1"/>
</dbReference>
<name>Q6AJI1_DESPS</name>
<dbReference type="CDD" id="cd04878">
    <property type="entry name" value="ACT_AHAS"/>
    <property type="match status" value="1"/>
</dbReference>